<dbReference type="OrthoDB" id="411584at2759"/>
<gene>
    <name evidence="2" type="primary">uvi31</name>
    <name evidence="2" type="ORF">H4R20_006036</name>
</gene>
<dbReference type="Pfam" id="PF01722">
    <property type="entry name" value="BolA"/>
    <property type="match status" value="1"/>
</dbReference>
<name>A0A9W8HVK3_9FUNG</name>
<dbReference type="AlphaFoldDB" id="A0A9W8HVK3"/>
<comment type="similarity">
    <text evidence="1">Belongs to the BolA/IbaG family.</text>
</comment>
<keyword evidence="3" id="KW-1185">Reference proteome</keyword>
<dbReference type="PIRSF" id="PIRSF003113">
    <property type="entry name" value="BolA"/>
    <property type="match status" value="1"/>
</dbReference>
<dbReference type="PANTHER" id="PTHR46230">
    <property type="match status" value="1"/>
</dbReference>
<organism evidence="2 3">
    <name type="scientific">Coemansia guatemalensis</name>
    <dbReference type="NCBI Taxonomy" id="2761395"/>
    <lineage>
        <taxon>Eukaryota</taxon>
        <taxon>Fungi</taxon>
        <taxon>Fungi incertae sedis</taxon>
        <taxon>Zoopagomycota</taxon>
        <taxon>Kickxellomycotina</taxon>
        <taxon>Kickxellomycetes</taxon>
        <taxon>Kickxellales</taxon>
        <taxon>Kickxellaceae</taxon>
        <taxon>Coemansia</taxon>
    </lineage>
</organism>
<dbReference type="PANTHER" id="PTHR46230:SF7">
    <property type="entry name" value="BOLA-LIKE PROTEIN 1"/>
    <property type="match status" value="1"/>
</dbReference>
<comment type="caution">
    <text evidence="2">The sequence shown here is derived from an EMBL/GenBank/DDBJ whole genome shotgun (WGS) entry which is preliminary data.</text>
</comment>
<dbReference type="SUPFAM" id="SSF82657">
    <property type="entry name" value="BolA-like"/>
    <property type="match status" value="1"/>
</dbReference>
<dbReference type="GO" id="GO:0044572">
    <property type="term" value="P:[4Fe-4S] cluster assembly"/>
    <property type="evidence" value="ECO:0007669"/>
    <property type="project" value="TreeGrafter"/>
</dbReference>
<dbReference type="InterPro" id="IPR002634">
    <property type="entry name" value="BolA"/>
</dbReference>
<dbReference type="Proteomes" id="UP001140094">
    <property type="component" value="Unassembled WGS sequence"/>
</dbReference>
<evidence type="ECO:0000313" key="3">
    <source>
        <dbReference type="Proteomes" id="UP001140094"/>
    </source>
</evidence>
<evidence type="ECO:0000313" key="2">
    <source>
        <dbReference type="EMBL" id="KAJ2794990.1"/>
    </source>
</evidence>
<reference evidence="2" key="1">
    <citation type="submission" date="2022-07" db="EMBL/GenBank/DDBJ databases">
        <title>Phylogenomic reconstructions and comparative analyses of Kickxellomycotina fungi.</title>
        <authorList>
            <person name="Reynolds N.K."/>
            <person name="Stajich J.E."/>
            <person name="Barry K."/>
            <person name="Grigoriev I.V."/>
            <person name="Crous P."/>
            <person name="Smith M.E."/>
        </authorList>
    </citation>
    <scope>NUCLEOTIDE SEQUENCE</scope>
    <source>
        <strain evidence="2">NRRL 1565</strain>
    </source>
</reference>
<proteinExistence type="inferred from homology"/>
<accession>A0A9W8HVK3</accession>
<dbReference type="InterPro" id="IPR036065">
    <property type="entry name" value="BolA-like_sf"/>
</dbReference>
<sequence>MSTATASKTPGKVERLIEERLMKALNPKELQITNDSHLHRHHAPMQGVSSTETHFRVRVVSSAFAKKSMLMRHRVIFRLLDDEMKREGGIHALVLETKTPEEVAIAAQKAPKSP</sequence>
<dbReference type="EMBL" id="JANBUO010002339">
    <property type="protein sequence ID" value="KAJ2794990.1"/>
    <property type="molecule type" value="Genomic_DNA"/>
</dbReference>
<evidence type="ECO:0000256" key="1">
    <source>
        <dbReference type="RuleBase" id="RU003860"/>
    </source>
</evidence>
<dbReference type="Gene3D" id="3.30.300.90">
    <property type="entry name" value="BolA-like"/>
    <property type="match status" value="1"/>
</dbReference>
<dbReference type="GO" id="GO:0005759">
    <property type="term" value="C:mitochondrial matrix"/>
    <property type="evidence" value="ECO:0007669"/>
    <property type="project" value="TreeGrafter"/>
</dbReference>
<protein>
    <submittedName>
        <fullName evidence="2">BolA domain UV induced protein Uvi31</fullName>
    </submittedName>
</protein>